<feature type="compositionally biased region" description="Basic and acidic residues" evidence="5">
    <location>
        <begin position="511"/>
        <end position="529"/>
    </location>
</feature>
<feature type="region of interest" description="Disordered" evidence="5">
    <location>
        <begin position="1"/>
        <end position="327"/>
    </location>
</feature>
<evidence type="ECO:0000256" key="2">
    <source>
        <dbReference type="ARBA" id="ARBA00022771"/>
    </source>
</evidence>
<reference evidence="7" key="2">
    <citation type="submission" date="2023-05" db="EMBL/GenBank/DDBJ databases">
        <authorList>
            <person name="Fouks B."/>
        </authorList>
    </citation>
    <scope>NUCLEOTIDE SEQUENCE</scope>
    <source>
        <strain evidence="7">Stay&amp;Tobe</strain>
        <tissue evidence="7">Testes</tissue>
    </source>
</reference>
<feature type="region of interest" description="Disordered" evidence="5">
    <location>
        <begin position="491"/>
        <end position="822"/>
    </location>
</feature>
<sequence>MENLKLKHEIAAQARRDDEASVAVSATSERDDGSGDESGETVDDRDSSPIRSPKEDSRECSPIRSPREDGRDCSPERSPRDDNRESSPIHSSPPFDRDSSPVRLSPPVDREASPIRSPPPENTDSDPVRSEPPTDKKDLSSSPKFNNDISGSESDDISSASSIVSDGRPPSPREPPILEDGEASNSENKDKEETGPCSPVESEQVSDKLAKKDEIPGHGEDLSDVSDLDSNDGRDSLDGVSEEDGRKKTKPVQGEWKGGVNTAPVEEMEQLDFEAEDQADKEEKEEGECEGGGDKSEDDGELKGDDLEEGELTDEDENRPEETEPRPVCRFYNRGQCTWGSSCRFVHPGVTDKGNYTMFDMVRPLVPVNGPPIYPPVDYRAPYEKPVSVTTTYQGPRKEETPVFESAWERGLRQAKEMMRKSSKRKETDMDFEEKKMNLSLGQEELDKENDYYTRPASPILKDESDRWGLKLMEDGKYHHEDSLLADRYDEYPDSPSAYYHQSRSGGGGDYWRRVHYEPGDSRAMRIETDYGGSTRKYHSHQHRPPPAEYYEKKKKSSHPAREVIVQRTEKPWRDERYAEVSVPSHRGRGDEWADPWMRSKSPSARKTGSRPSRRQSYSSGSTYSTSSSSRSSSQSSYSSYSHDSRSRSRSKSLSRSRSRSSSRTPLSRSRRKPNRPLAISPRKISKQQPEPRAFSKASLIQSEKKAASERALLMNPPAPSPRKQKEVRPPSPGMMRKSAQNPPPPSNSRAKLNLERSKAAAVAAAVAVGLSSKTKMRSQSKSSKSSSGSDSSGSSSDSSESTYSTSSSSREPSPKTYVGIQDVRPLKRIEMDARERLSLAQSLKVKAMDALKLSGQKQQIKLTLKAPERVPPTLIAGKKRPAEEPLTMDPSLANKIPAIAKPVPKKATSRREELLKQLKAVEDAIARKRSKI</sequence>
<keyword evidence="1 4" id="KW-0479">Metal-binding</keyword>
<evidence type="ECO:0000313" key="7">
    <source>
        <dbReference type="EMBL" id="KAJ9576996.1"/>
    </source>
</evidence>
<keyword evidence="3 4" id="KW-0862">Zinc</keyword>
<evidence type="ECO:0000256" key="5">
    <source>
        <dbReference type="SAM" id="MobiDB-lite"/>
    </source>
</evidence>
<dbReference type="PANTHER" id="PTHR46582:SF1">
    <property type="entry name" value="ZINC FINGER CCCH DOMAIN-CONTAINING PROTEIN 18"/>
    <property type="match status" value="1"/>
</dbReference>
<feature type="compositionally biased region" description="Basic and acidic residues" evidence="5">
    <location>
        <begin position="568"/>
        <end position="579"/>
    </location>
</feature>
<gene>
    <name evidence="7" type="ORF">L9F63_006433</name>
</gene>
<dbReference type="PANTHER" id="PTHR46582">
    <property type="entry name" value="ZINC FINGER CCCH DOMAIN-CONTAINING PROTEIN 18"/>
    <property type="match status" value="1"/>
</dbReference>
<protein>
    <recommendedName>
        <fullName evidence="6">C3H1-type domain-containing protein</fullName>
    </recommendedName>
</protein>
<feature type="compositionally biased region" description="Basic and acidic residues" evidence="5">
    <location>
        <begin position="205"/>
        <end position="221"/>
    </location>
</feature>
<feature type="compositionally biased region" description="Low complexity" evidence="5">
    <location>
        <begin position="760"/>
        <end position="818"/>
    </location>
</feature>
<name>A0AAD7ZAM3_DIPPU</name>
<evidence type="ECO:0000256" key="3">
    <source>
        <dbReference type="ARBA" id="ARBA00022833"/>
    </source>
</evidence>
<reference evidence="7" key="1">
    <citation type="journal article" date="2023" name="IScience">
        <title>Live-bearing cockroach genome reveals convergent evolutionary mechanisms linked to viviparity in insects and beyond.</title>
        <authorList>
            <person name="Fouks B."/>
            <person name="Harrison M.C."/>
            <person name="Mikhailova A.A."/>
            <person name="Marchal E."/>
            <person name="English S."/>
            <person name="Carruthers M."/>
            <person name="Jennings E.C."/>
            <person name="Chiamaka E.L."/>
            <person name="Frigard R.A."/>
            <person name="Pippel M."/>
            <person name="Attardo G.M."/>
            <person name="Benoit J.B."/>
            <person name="Bornberg-Bauer E."/>
            <person name="Tobe S.S."/>
        </authorList>
    </citation>
    <scope>NUCLEOTIDE SEQUENCE</scope>
    <source>
        <strain evidence="7">Stay&amp;Tobe</strain>
    </source>
</reference>
<dbReference type="InterPro" id="IPR000571">
    <property type="entry name" value="Znf_CCCH"/>
</dbReference>
<dbReference type="InterPro" id="IPR036855">
    <property type="entry name" value="Znf_CCCH_sf"/>
</dbReference>
<feature type="compositionally biased region" description="Basic and acidic residues" evidence="5">
    <location>
        <begin position="126"/>
        <end position="139"/>
    </location>
</feature>
<evidence type="ECO:0000256" key="1">
    <source>
        <dbReference type="ARBA" id="ARBA00022723"/>
    </source>
</evidence>
<evidence type="ECO:0000259" key="6">
    <source>
        <dbReference type="PROSITE" id="PS50103"/>
    </source>
</evidence>
<evidence type="ECO:0000313" key="8">
    <source>
        <dbReference type="Proteomes" id="UP001233999"/>
    </source>
</evidence>
<feature type="zinc finger region" description="C3H1-type" evidence="4">
    <location>
        <begin position="323"/>
        <end position="350"/>
    </location>
</feature>
<dbReference type="Gene3D" id="4.10.1000.10">
    <property type="entry name" value="Zinc finger, CCCH-type"/>
    <property type="match status" value="1"/>
</dbReference>
<dbReference type="SUPFAM" id="SSF90229">
    <property type="entry name" value="CCCH zinc finger"/>
    <property type="match status" value="1"/>
</dbReference>
<dbReference type="AlphaFoldDB" id="A0AAD7ZAM3"/>
<dbReference type="GO" id="GO:0071011">
    <property type="term" value="C:precatalytic spliceosome"/>
    <property type="evidence" value="ECO:0007669"/>
    <property type="project" value="TreeGrafter"/>
</dbReference>
<feature type="domain" description="C3H1-type" evidence="6">
    <location>
        <begin position="323"/>
        <end position="350"/>
    </location>
</feature>
<keyword evidence="2 4" id="KW-0863">Zinc-finger</keyword>
<dbReference type="Proteomes" id="UP001233999">
    <property type="component" value="Unassembled WGS sequence"/>
</dbReference>
<dbReference type="EMBL" id="JASPKZ010009381">
    <property type="protein sequence ID" value="KAJ9576996.1"/>
    <property type="molecule type" value="Genomic_DNA"/>
</dbReference>
<feature type="compositionally biased region" description="Acidic residues" evidence="5">
    <location>
        <begin position="266"/>
        <end position="319"/>
    </location>
</feature>
<comment type="caution">
    <text evidence="7">The sequence shown here is derived from an EMBL/GenBank/DDBJ whole genome shotgun (WGS) entry which is preliminary data.</text>
</comment>
<dbReference type="GO" id="GO:0008270">
    <property type="term" value="F:zinc ion binding"/>
    <property type="evidence" value="ECO:0007669"/>
    <property type="project" value="UniProtKB-KW"/>
</dbReference>
<dbReference type="InterPro" id="IPR052647">
    <property type="entry name" value="Zinc_finger_CCCH-type"/>
</dbReference>
<organism evidence="7 8">
    <name type="scientific">Diploptera punctata</name>
    <name type="common">Pacific beetle cockroach</name>
    <dbReference type="NCBI Taxonomy" id="6984"/>
    <lineage>
        <taxon>Eukaryota</taxon>
        <taxon>Metazoa</taxon>
        <taxon>Ecdysozoa</taxon>
        <taxon>Arthropoda</taxon>
        <taxon>Hexapoda</taxon>
        <taxon>Insecta</taxon>
        <taxon>Pterygota</taxon>
        <taxon>Neoptera</taxon>
        <taxon>Polyneoptera</taxon>
        <taxon>Dictyoptera</taxon>
        <taxon>Blattodea</taxon>
        <taxon>Blaberoidea</taxon>
        <taxon>Blaberidae</taxon>
        <taxon>Diplopterinae</taxon>
        <taxon>Diploptera</taxon>
    </lineage>
</organism>
<dbReference type="SMART" id="SM00356">
    <property type="entry name" value="ZnF_C3H1"/>
    <property type="match status" value="1"/>
</dbReference>
<dbReference type="GO" id="GO:0003723">
    <property type="term" value="F:RNA binding"/>
    <property type="evidence" value="ECO:0007669"/>
    <property type="project" value="TreeGrafter"/>
</dbReference>
<feature type="compositionally biased region" description="Basic and acidic residues" evidence="5">
    <location>
        <begin position="1"/>
        <end position="19"/>
    </location>
</feature>
<dbReference type="InterPro" id="IPR041367">
    <property type="entry name" value="Znf-CCCH_4"/>
</dbReference>
<evidence type="ECO:0000256" key="4">
    <source>
        <dbReference type="PROSITE-ProRule" id="PRU00723"/>
    </source>
</evidence>
<feature type="region of interest" description="Disordered" evidence="5">
    <location>
        <begin position="873"/>
        <end position="894"/>
    </location>
</feature>
<feature type="compositionally biased region" description="Basic residues" evidence="5">
    <location>
        <begin position="648"/>
        <end position="661"/>
    </location>
</feature>
<accession>A0AAD7ZAM3</accession>
<feature type="compositionally biased region" description="Low complexity" evidence="5">
    <location>
        <begin position="148"/>
        <end position="166"/>
    </location>
</feature>
<proteinExistence type="predicted"/>
<feature type="compositionally biased region" description="Basic and acidic residues" evidence="5">
    <location>
        <begin position="42"/>
        <end position="87"/>
    </location>
</feature>
<dbReference type="PROSITE" id="PS50103">
    <property type="entry name" value="ZF_C3H1"/>
    <property type="match status" value="1"/>
</dbReference>
<feature type="compositionally biased region" description="Low complexity" evidence="5">
    <location>
        <begin position="615"/>
        <end position="642"/>
    </location>
</feature>
<keyword evidence="8" id="KW-1185">Reference proteome</keyword>
<dbReference type="Pfam" id="PF18044">
    <property type="entry name" value="zf-CCCH_4"/>
    <property type="match status" value="1"/>
</dbReference>